<keyword evidence="2" id="KW-1185">Reference proteome</keyword>
<dbReference type="PIRSF" id="PIRSF021435">
    <property type="entry name" value="SpoIIIAB"/>
    <property type="match status" value="1"/>
</dbReference>
<dbReference type="NCBIfam" id="TIGR02833">
    <property type="entry name" value="spore_III_AB"/>
    <property type="match status" value="1"/>
</dbReference>
<accession>A0A1E8F1S5</accession>
<proteinExistence type="predicted"/>
<sequence>MLRVLGCILIITTSTSVGFLYAQKFIKRVEELNELNRIIHQLENEIMYTHTPLPEAMTKIYKKSKYPLNKVFKELFNLLNNNQVDSVYEAFYKALNKEKEILNLLKEDKNVILDLAKNLGESDIEGQRKMFSLTCENLKKQIKSAEISLDKNVKMYRYLGFTIGAMVIIMLI</sequence>
<organism evidence="1 2">
    <name type="scientific">Clostridium acetireducens DSM 10703</name>
    <dbReference type="NCBI Taxonomy" id="1121290"/>
    <lineage>
        <taxon>Bacteria</taxon>
        <taxon>Bacillati</taxon>
        <taxon>Bacillota</taxon>
        <taxon>Clostridia</taxon>
        <taxon>Eubacteriales</taxon>
        <taxon>Clostridiaceae</taxon>
        <taxon>Clostridium</taxon>
    </lineage>
</organism>
<evidence type="ECO:0000313" key="2">
    <source>
        <dbReference type="Proteomes" id="UP000175744"/>
    </source>
</evidence>
<dbReference type="STRING" id="1121290.CLAOCE_01920"/>
<gene>
    <name evidence="1" type="ORF">CLOACE_01920</name>
</gene>
<comment type="caution">
    <text evidence="1">The sequence shown here is derived from an EMBL/GenBank/DDBJ whole genome shotgun (WGS) entry which is preliminary data.</text>
</comment>
<name>A0A1E8F1S5_9CLOT</name>
<dbReference type="PATRIC" id="fig|1121290.3.peg.195"/>
<dbReference type="Proteomes" id="UP000175744">
    <property type="component" value="Unassembled WGS sequence"/>
</dbReference>
<reference evidence="1 2" key="1">
    <citation type="submission" date="2016-06" db="EMBL/GenBank/DDBJ databases">
        <title>Genome sequence of Clostridium acetireducens DSM 10703.</title>
        <authorList>
            <person name="Poehlein A."/>
            <person name="Fluechter S."/>
            <person name="Duerre P."/>
            <person name="Daniel R."/>
        </authorList>
    </citation>
    <scope>NUCLEOTIDE SEQUENCE [LARGE SCALE GENOMIC DNA]</scope>
    <source>
        <strain evidence="1 2">DSM 10703</strain>
    </source>
</reference>
<dbReference type="OrthoDB" id="1957909at2"/>
<dbReference type="AlphaFoldDB" id="A0A1E8F1S5"/>
<dbReference type="EMBL" id="LZFO01000002">
    <property type="protein sequence ID" value="OFI07588.1"/>
    <property type="molecule type" value="Genomic_DNA"/>
</dbReference>
<dbReference type="RefSeq" id="WP_070109165.1">
    <property type="nucleotide sequence ID" value="NZ_LZFO01000002.1"/>
</dbReference>
<evidence type="ECO:0000313" key="1">
    <source>
        <dbReference type="EMBL" id="OFI07588.1"/>
    </source>
</evidence>
<protein>
    <submittedName>
        <fullName evidence="1">Stage III sporulation protein SpoAB</fullName>
    </submittedName>
</protein>
<dbReference type="InterPro" id="IPR014198">
    <property type="entry name" value="Spore_III_AB"/>
</dbReference>
<dbReference type="Pfam" id="PF09548">
    <property type="entry name" value="Spore_III_AB"/>
    <property type="match status" value="1"/>
</dbReference>